<evidence type="ECO:0000259" key="5">
    <source>
        <dbReference type="Pfam" id="PF00891"/>
    </source>
</evidence>
<keyword evidence="1" id="KW-0489">Methyltransferase</keyword>
<dbReference type="Pfam" id="PF00891">
    <property type="entry name" value="Methyltransf_2"/>
    <property type="match status" value="1"/>
</dbReference>
<keyword evidence="2" id="KW-0808">Transferase</keyword>
<dbReference type="InterPro" id="IPR016461">
    <property type="entry name" value="COMT-like"/>
</dbReference>
<dbReference type="Gene3D" id="3.40.50.150">
    <property type="entry name" value="Vaccinia Virus protein VP39"/>
    <property type="match status" value="1"/>
</dbReference>
<dbReference type="PANTHER" id="PTHR43712">
    <property type="entry name" value="PUTATIVE (AFU_ORTHOLOGUE AFUA_4G14580)-RELATED"/>
    <property type="match status" value="1"/>
</dbReference>
<protein>
    <recommendedName>
        <fullName evidence="5">O-methyltransferase C-terminal domain-containing protein</fullName>
    </recommendedName>
</protein>
<keyword evidence="7" id="KW-1185">Reference proteome</keyword>
<evidence type="ECO:0000313" key="7">
    <source>
        <dbReference type="Proteomes" id="UP000701801"/>
    </source>
</evidence>
<gene>
    <name evidence="6" type="ORF">HYALB_00004761</name>
</gene>
<dbReference type="SUPFAM" id="SSF53335">
    <property type="entry name" value="S-adenosyl-L-methionine-dependent methyltransferases"/>
    <property type="match status" value="1"/>
</dbReference>
<evidence type="ECO:0000256" key="1">
    <source>
        <dbReference type="ARBA" id="ARBA00022603"/>
    </source>
</evidence>
<dbReference type="InterPro" id="IPR036390">
    <property type="entry name" value="WH_DNA-bd_sf"/>
</dbReference>
<accession>A0A9N9LLY2</accession>
<dbReference type="InterPro" id="IPR036388">
    <property type="entry name" value="WH-like_DNA-bd_sf"/>
</dbReference>
<dbReference type="PROSITE" id="PS51683">
    <property type="entry name" value="SAM_OMT_II"/>
    <property type="match status" value="1"/>
</dbReference>
<feature type="region of interest" description="Disordered" evidence="4">
    <location>
        <begin position="21"/>
        <end position="45"/>
    </location>
</feature>
<dbReference type="EMBL" id="CAJVRM010000139">
    <property type="protein sequence ID" value="CAG8975447.1"/>
    <property type="molecule type" value="Genomic_DNA"/>
</dbReference>
<evidence type="ECO:0000256" key="3">
    <source>
        <dbReference type="ARBA" id="ARBA00022691"/>
    </source>
</evidence>
<feature type="domain" description="O-methyltransferase C-terminal" evidence="5">
    <location>
        <begin position="300"/>
        <end position="467"/>
    </location>
</feature>
<evidence type="ECO:0000313" key="6">
    <source>
        <dbReference type="EMBL" id="CAG8975447.1"/>
    </source>
</evidence>
<reference evidence="6" key="1">
    <citation type="submission" date="2021-07" db="EMBL/GenBank/DDBJ databases">
        <authorList>
            <person name="Durling M."/>
        </authorList>
    </citation>
    <scope>NUCLEOTIDE SEQUENCE</scope>
</reference>
<dbReference type="GO" id="GO:0008171">
    <property type="term" value="F:O-methyltransferase activity"/>
    <property type="evidence" value="ECO:0007669"/>
    <property type="project" value="InterPro"/>
</dbReference>
<comment type="caution">
    <text evidence="6">The sequence shown here is derived from an EMBL/GenBank/DDBJ whole genome shotgun (WGS) entry which is preliminary data.</text>
</comment>
<sequence>MDPLTKLRKRLSLVTRRNSTATKNLAGKRQSRAISTTSEVASAQPATNIPTQEVRVTTPTTVPPRASLIDLAKTITEETEKLERYMKESGSAAPSFDVDVPLAFPNLPEEIKKARENVVRATKELGDLVTGPKESIRWMAWNVSSIDQAMGFVTFTDLPSTKAFPIHETATYAEIAEKVGLDEVNVRRFMRHAMTNRIFREVNPDVVAHTAASRVLAEDDAMGDWVGFTTDDIFPAASKVISALTEHPSASEPTQAGFQAANGTTNIEPMFVTFGKDPLRAKRMGGAMTSLTGGEGYEISYLLKNYNWASLNEHHATIVDLGGSHGFVCRALAEHYPNLKFIVQDLQKTIDSAPKLKEPLASRIKYQSHDFFTTQPVKDADVYFFRWIFHNHSDKYAAKILKSLIPAMKKGAKVLINDHCLRDGFGKETFWDEKIIRTMDLVMLTLLNATERSEGQYEKLFESVEGFRFGGVRRVEGCRMSVVEAVWDGEDYGGEIAKVTE</sequence>
<organism evidence="6 7">
    <name type="scientific">Hymenoscyphus albidus</name>
    <dbReference type="NCBI Taxonomy" id="595503"/>
    <lineage>
        <taxon>Eukaryota</taxon>
        <taxon>Fungi</taxon>
        <taxon>Dikarya</taxon>
        <taxon>Ascomycota</taxon>
        <taxon>Pezizomycotina</taxon>
        <taxon>Leotiomycetes</taxon>
        <taxon>Helotiales</taxon>
        <taxon>Helotiaceae</taxon>
        <taxon>Hymenoscyphus</taxon>
    </lineage>
</organism>
<dbReference type="InterPro" id="IPR029063">
    <property type="entry name" value="SAM-dependent_MTases_sf"/>
</dbReference>
<keyword evidence="3" id="KW-0949">S-adenosyl-L-methionine</keyword>
<dbReference type="SUPFAM" id="SSF46785">
    <property type="entry name" value="Winged helix' DNA-binding domain"/>
    <property type="match status" value="1"/>
</dbReference>
<dbReference type="Gene3D" id="1.10.10.10">
    <property type="entry name" value="Winged helix-like DNA-binding domain superfamily/Winged helix DNA-binding domain"/>
    <property type="match status" value="1"/>
</dbReference>
<evidence type="ECO:0000256" key="2">
    <source>
        <dbReference type="ARBA" id="ARBA00022679"/>
    </source>
</evidence>
<feature type="compositionally biased region" description="Polar residues" evidence="4">
    <location>
        <begin position="32"/>
        <end position="45"/>
    </location>
</feature>
<dbReference type="PANTHER" id="PTHR43712:SF16">
    <property type="entry name" value="O-METHYLTRANSFERASE ELCB"/>
    <property type="match status" value="1"/>
</dbReference>
<dbReference type="Proteomes" id="UP000701801">
    <property type="component" value="Unassembled WGS sequence"/>
</dbReference>
<proteinExistence type="predicted"/>
<name>A0A9N9LLY2_9HELO</name>
<dbReference type="GO" id="GO:0032259">
    <property type="term" value="P:methylation"/>
    <property type="evidence" value="ECO:0007669"/>
    <property type="project" value="UniProtKB-KW"/>
</dbReference>
<dbReference type="OrthoDB" id="1606438at2759"/>
<dbReference type="InterPro" id="IPR001077">
    <property type="entry name" value="COMT_C"/>
</dbReference>
<dbReference type="AlphaFoldDB" id="A0A9N9LLY2"/>
<evidence type="ECO:0000256" key="4">
    <source>
        <dbReference type="SAM" id="MobiDB-lite"/>
    </source>
</evidence>